<organism evidence="1 2">
    <name type="scientific">Oceanisphaera arctica</name>
    <dbReference type="NCBI Taxonomy" id="641510"/>
    <lineage>
        <taxon>Bacteria</taxon>
        <taxon>Pseudomonadati</taxon>
        <taxon>Pseudomonadota</taxon>
        <taxon>Gammaproteobacteria</taxon>
        <taxon>Aeromonadales</taxon>
        <taxon>Aeromonadaceae</taxon>
        <taxon>Oceanisphaera</taxon>
    </lineage>
</organism>
<accession>A0A2P5TQE7</accession>
<sequence length="264" mass="28599">MASLPWYDLPKRQLQLDHFWSVLKLQLQDRDVSLLLDTKLPNSLDRHTPLEQQWANPNLLLSQCCGPDLFTPQAQGLVPIARPVFGDLDCTPGQYFSYIVSASGREPESRRFKGRQSAGMTRFVINSASSRSGCAALFEWAAASNIDCDEVLISGAHANSLDYLRRGAADLAAIDAHSWPLLDSRGTTIIGRSTEAPTPPFVMHQHNPIGATWMREALSSAIQQAGASINIAAVIGTNSQTYQPIPAPWSASLPVGASTCCALA</sequence>
<evidence type="ECO:0000313" key="1">
    <source>
        <dbReference type="EMBL" id="PPL17989.1"/>
    </source>
</evidence>
<dbReference type="Proteomes" id="UP000242231">
    <property type="component" value="Unassembled WGS sequence"/>
</dbReference>
<comment type="caution">
    <text evidence="1">The sequence shown here is derived from an EMBL/GenBank/DDBJ whole genome shotgun (WGS) entry which is preliminary data.</text>
</comment>
<dbReference type="AlphaFoldDB" id="A0A2P5TQE7"/>
<proteinExistence type="predicted"/>
<name>A0A2P5TQE7_9GAMM</name>
<protein>
    <recommendedName>
        <fullName evidence="3">Phosphate ABC transporter substrate-binding protein</fullName>
    </recommendedName>
</protein>
<evidence type="ECO:0000313" key="2">
    <source>
        <dbReference type="Proteomes" id="UP000242231"/>
    </source>
</evidence>
<gene>
    <name evidence="1" type="ORF">UN63_02125</name>
</gene>
<keyword evidence="2" id="KW-1185">Reference proteome</keyword>
<dbReference type="EMBL" id="MPZM01000003">
    <property type="protein sequence ID" value="PPL17989.1"/>
    <property type="molecule type" value="Genomic_DNA"/>
</dbReference>
<evidence type="ECO:0008006" key="3">
    <source>
        <dbReference type="Google" id="ProtNLM"/>
    </source>
</evidence>
<reference evidence="2" key="1">
    <citation type="submission" date="2016-11" db="EMBL/GenBank/DDBJ databases">
        <authorList>
            <person name="Sisinthy S."/>
            <person name="Ara S."/>
            <person name="Gundlapally S.R."/>
        </authorList>
    </citation>
    <scope>NUCLEOTIDE SEQUENCE [LARGE SCALE GENOMIC DNA]</scope>
    <source>
        <strain evidence="2">V1-41</strain>
    </source>
</reference>